<dbReference type="InterPro" id="IPR036890">
    <property type="entry name" value="HATPase_C_sf"/>
</dbReference>
<evidence type="ECO:0000313" key="17">
    <source>
        <dbReference type="Proteomes" id="UP000339690"/>
    </source>
</evidence>
<dbReference type="InterPro" id="IPR050640">
    <property type="entry name" value="Bact_2-comp_sensor_kinase"/>
</dbReference>
<feature type="domain" description="Histidine kinase" evidence="14">
    <location>
        <begin position="481"/>
        <end position="586"/>
    </location>
</feature>
<feature type="domain" description="HAMP" evidence="15">
    <location>
        <begin position="310"/>
        <end position="362"/>
    </location>
</feature>
<dbReference type="PROSITE" id="PS50109">
    <property type="entry name" value="HIS_KIN"/>
    <property type="match status" value="1"/>
</dbReference>
<reference evidence="16 17" key="1">
    <citation type="submission" date="2019-11" db="EMBL/GenBank/DDBJ databases">
        <title>Gracilibacillus salitolerans sp. nov., a moderate halophile isolated from a saline soil in northwest China.</title>
        <authorList>
            <person name="Gan L."/>
        </authorList>
    </citation>
    <scope>NUCLEOTIDE SEQUENCE [LARGE SCALE GENOMIC DNA]</scope>
    <source>
        <strain evidence="16 17">SCU50</strain>
    </source>
</reference>
<evidence type="ECO:0000256" key="5">
    <source>
        <dbReference type="ARBA" id="ARBA00022553"/>
    </source>
</evidence>
<evidence type="ECO:0000256" key="13">
    <source>
        <dbReference type="SAM" id="Phobius"/>
    </source>
</evidence>
<dbReference type="Gene3D" id="3.30.450.20">
    <property type="entry name" value="PAS domain"/>
    <property type="match status" value="1"/>
</dbReference>
<dbReference type="GO" id="GO:0005524">
    <property type="term" value="F:ATP binding"/>
    <property type="evidence" value="ECO:0007669"/>
    <property type="project" value="UniProtKB-KW"/>
</dbReference>
<accession>A0A5Q2TTX9</accession>
<dbReference type="PANTHER" id="PTHR34220">
    <property type="entry name" value="SENSOR HISTIDINE KINASE YPDA"/>
    <property type="match status" value="1"/>
</dbReference>
<comment type="catalytic activity">
    <reaction evidence="1">
        <text>ATP + protein L-histidine = ADP + protein N-phospho-L-histidine.</text>
        <dbReference type="EC" id="2.7.13.3"/>
    </reaction>
</comment>
<dbReference type="GO" id="GO:0005886">
    <property type="term" value="C:plasma membrane"/>
    <property type="evidence" value="ECO:0007669"/>
    <property type="project" value="UniProtKB-SubCell"/>
</dbReference>
<evidence type="ECO:0000313" key="16">
    <source>
        <dbReference type="EMBL" id="QGH36238.1"/>
    </source>
</evidence>
<dbReference type="InterPro" id="IPR004358">
    <property type="entry name" value="Sig_transdc_His_kin-like_C"/>
</dbReference>
<dbReference type="Gene3D" id="3.30.565.10">
    <property type="entry name" value="Histidine kinase-like ATPase, C-terminal domain"/>
    <property type="match status" value="1"/>
</dbReference>
<dbReference type="EC" id="2.7.13.3" evidence="3"/>
<evidence type="ECO:0000256" key="10">
    <source>
        <dbReference type="ARBA" id="ARBA00023012"/>
    </source>
</evidence>
<keyword evidence="11 13" id="KW-0472">Membrane</keyword>
<evidence type="ECO:0000256" key="9">
    <source>
        <dbReference type="ARBA" id="ARBA00022840"/>
    </source>
</evidence>
<dbReference type="InterPro" id="IPR010559">
    <property type="entry name" value="Sig_transdc_His_kin_internal"/>
</dbReference>
<evidence type="ECO:0000256" key="6">
    <source>
        <dbReference type="ARBA" id="ARBA00022679"/>
    </source>
</evidence>
<keyword evidence="5" id="KW-0597">Phosphoprotein</keyword>
<dbReference type="Pfam" id="PF00672">
    <property type="entry name" value="HAMP"/>
    <property type="match status" value="1"/>
</dbReference>
<feature type="coiled-coil region" evidence="12">
    <location>
        <begin position="362"/>
        <end position="389"/>
    </location>
</feature>
<keyword evidence="7" id="KW-0547">Nucleotide-binding</keyword>
<keyword evidence="10" id="KW-0902">Two-component regulatory system</keyword>
<dbReference type="Pfam" id="PF02518">
    <property type="entry name" value="HATPase_c"/>
    <property type="match status" value="1"/>
</dbReference>
<dbReference type="GO" id="GO:0000155">
    <property type="term" value="F:phosphorelay sensor kinase activity"/>
    <property type="evidence" value="ECO:0007669"/>
    <property type="project" value="InterPro"/>
</dbReference>
<organism evidence="16 17">
    <name type="scientific">Gracilibacillus salitolerans</name>
    <dbReference type="NCBI Taxonomy" id="2663022"/>
    <lineage>
        <taxon>Bacteria</taxon>
        <taxon>Bacillati</taxon>
        <taxon>Bacillota</taxon>
        <taxon>Bacilli</taxon>
        <taxon>Bacillales</taxon>
        <taxon>Bacillaceae</taxon>
        <taxon>Gracilibacillus</taxon>
    </lineage>
</organism>
<evidence type="ECO:0000256" key="7">
    <source>
        <dbReference type="ARBA" id="ARBA00022741"/>
    </source>
</evidence>
<gene>
    <name evidence="16" type="ORF">GI584_20300</name>
</gene>
<sequence>MKKLLNNTTLFQRFIITLLLFGFLPLISIGIIGYSHVSEVLLDMVIRSNQQTLSQIKSQGDNMMEDADEILTQLSIHSEMQELLKDDPYKNEYDMYSEAKFFSEYAQNVLFSHNYISKLTLYNNHKYFDSIGRLARNRDLTAIERSLQEQLQQQYIAYSPVYDCGGRRCVSIGRSVIDVKTGNKVGIILLEIELEEITNVIENIDLMKYGSVILSNSDEILSYTSYNAELDEELLEKVNDSQENDLIDISLNGHRYLLLVKEVSLLDWKMTGIIPYEEMQSETRELVQLLLGVMVFMVVILFIITFFIRWDLFNPILRLKNAMQQVEKGDFETRFILNKKHEIGDLSRHFNRMVHQIDQLIKQVYEAELAKTRMQLLAKEEQLQSLQEKITPHFLSNTLNAISWTAQKKGVREIQYVVDALSNMLRYSLDVNDEKMVPLYEEYEYIELYATIIEFRLEGNFRFYTHLPLKAKNTYIPRLTLQPIVENVMKHANEENEDKVEVTISTVQYTDYIEIEIQDNGSGIPEEELELVRKNLVQQKKFNNKGIGLMNVHQRLKLIFGEPYGLAIDSRQGEGTSVKIIVPINLRVND</sequence>
<dbReference type="AlphaFoldDB" id="A0A5Q2TTX9"/>
<dbReference type="KEGG" id="grc:GI584_20300"/>
<dbReference type="Proteomes" id="UP000339690">
    <property type="component" value="Chromosome"/>
</dbReference>
<dbReference type="EMBL" id="CP045915">
    <property type="protein sequence ID" value="QGH36238.1"/>
    <property type="molecule type" value="Genomic_DNA"/>
</dbReference>
<keyword evidence="6" id="KW-0808">Transferase</keyword>
<dbReference type="PANTHER" id="PTHR34220:SF7">
    <property type="entry name" value="SENSOR HISTIDINE KINASE YPDA"/>
    <property type="match status" value="1"/>
</dbReference>
<dbReference type="RefSeq" id="WP_153792412.1">
    <property type="nucleotide sequence ID" value="NZ_CP045915.1"/>
</dbReference>
<evidence type="ECO:0000256" key="2">
    <source>
        <dbReference type="ARBA" id="ARBA00004651"/>
    </source>
</evidence>
<evidence type="ECO:0000256" key="8">
    <source>
        <dbReference type="ARBA" id="ARBA00022777"/>
    </source>
</evidence>
<dbReference type="SUPFAM" id="SSF158472">
    <property type="entry name" value="HAMP domain-like"/>
    <property type="match status" value="1"/>
</dbReference>
<keyword evidence="13" id="KW-0812">Transmembrane</keyword>
<dbReference type="Pfam" id="PF06580">
    <property type="entry name" value="His_kinase"/>
    <property type="match status" value="1"/>
</dbReference>
<keyword evidence="8" id="KW-0418">Kinase</keyword>
<evidence type="ECO:0000256" key="4">
    <source>
        <dbReference type="ARBA" id="ARBA00022475"/>
    </source>
</evidence>
<protein>
    <recommendedName>
        <fullName evidence="3">histidine kinase</fullName>
        <ecNumber evidence="3">2.7.13.3</ecNumber>
    </recommendedName>
</protein>
<keyword evidence="4" id="KW-1003">Cell membrane</keyword>
<keyword evidence="12" id="KW-0175">Coiled coil</keyword>
<dbReference type="PROSITE" id="PS50885">
    <property type="entry name" value="HAMP"/>
    <property type="match status" value="1"/>
</dbReference>
<dbReference type="InterPro" id="IPR003660">
    <property type="entry name" value="HAMP_dom"/>
</dbReference>
<dbReference type="InterPro" id="IPR005467">
    <property type="entry name" value="His_kinase_dom"/>
</dbReference>
<feature type="transmembrane region" description="Helical" evidence="13">
    <location>
        <begin position="14"/>
        <end position="37"/>
    </location>
</feature>
<dbReference type="SMART" id="SM00304">
    <property type="entry name" value="HAMP"/>
    <property type="match status" value="1"/>
</dbReference>
<evidence type="ECO:0000259" key="15">
    <source>
        <dbReference type="PROSITE" id="PS50885"/>
    </source>
</evidence>
<evidence type="ECO:0000259" key="14">
    <source>
        <dbReference type="PROSITE" id="PS50109"/>
    </source>
</evidence>
<dbReference type="CDD" id="cd06225">
    <property type="entry name" value="HAMP"/>
    <property type="match status" value="1"/>
</dbReference>
<dbReference type="PRINTS" id="PR00344">
    <property type="entry name" value="BCTRLSENSOR"/>
</dbReference>
<dbReference type="SMART" id="SM00387">
    <property type="entry name" value="HATPase_c"/>
    <property type="match status" value="1"/>
</dbReference>
<evidence type="ECO:0000256" key="1">
    <source>
        <dbReference type="ARBA" id="ARBA00000085"/>
    </source>
</evidence>
<dbReference type="InterPro" id="IPR003594">
    <property type="entry name" value="HATPase_dom"/>
</dbReference>
<evidence type="ECO:0000256" key="3">
    <source>
        <dbReference type="ARBA" id="ARBA00012438"/>
    </source>
</evidence>
<evidence type="ECO:0000256" key="11">
    <source>
        <dbReference type="ARBA" id="ARBA00023136"/>
    </source>
</evidence>
<keyword evidence="13" id="KW-1133">Transmembrane helix</keyword>
<feature type="transmembrane region" description="Helical" evidence="13">
    <location>
        <begin position="289"/>
        <end position="310"/>
    </location>
</feature>
<name>A0A5Q2TTX9_9BACI</name>
<evidence type="ECO:0000256" key="12">
    <source>
        <dbReference type="SAM" id="Coils"/>
    </source>
</evidence>
<dbReference type="Gene3D" id="1.10.8.500">
    <property type="entry name" value="HAMP domain in histidine kinase"/>
    <property type="match status" value="1"/>
</dbReference>
<keyword evidence="17" id="KW-1185">Reference proteome</keyword>
<comment type="subcellular location">
    <subcellularLocation>
        <location evidence="2">Cell membrane</location>
        <topology evidence="2">Multi-pass membrane protein</topology>
    </subcellularLocation>
</comment>
<proteinExistence type="predicted"/>
<dbReference type="SUPFAM" id="SSF55874">
    <property type="entry name" value="ATPase domain of HSP90 chaperone/DNA topoisomerase II/histidine kinase"/>
    <property type="match status" value="1"/>
</dbReference>
<keyword evidence="9" id="KW-0067">ATP-binding</keyword>